<keyword evidence="2" id="KW-0479">Metal-binding</keyword>
<reference evidence="4" key="1">
    <citation type="submission" date="2023-11" db="EMBL/GenBank/DDBJ databases">
        <authorList>
            <person name="Alioto T."/>
            <person name="Alioto T."/>
            <person name="Gomez Garrido J."/>
        </authorList>
    </citation>
    <scope>NUCLEOTIDE SEQUENCE</scope>
</reference>
<evidence type="ECO:0000313" key="4">
    <source>
        <dbReference type="EMBL" id="CAK4030444.1"/>
    </source>
</evidence>
<dbReference type="InterPro" id="IPR008584">
    <property type="entry name" value="CXXC_Zn-binding_euk"/>
</dbReference>
<gene>
    <name evidence="4" type="ORF">LECACI_7A005602</name>
</gene>
<proteinExistence type="inferred from homology"/>
<dbReference type="Proteomes" id="UP001296104">
    <property type="component" value="Unassembled WGS sequence"/>
</dbReference>
<evidence type="ECO:0000256" key="2">
    <source>
        <dbReference type="ARBA" id="ARBA00022723"/>
    </source>
</evidence>
<evidence type="ECO:0000256" key="1">
    <source>
        <dbReference type="ARBA" id="ARBA00007818"/>
    </source>
</evidence>
<dbReference type="AlphaFoldDB" id="A0AAI9EBW4"/>
<dbReference type="GO" id="GO:0008270">
    <property type="term" value="F:zinc ion binding"/>
    <property type="evidence" value="ECO:0007669"/>
    <property type="project" value="TreeGrafter"/>
</dbReference>
<organism evidence="4 5">
    <name type="scientific">Lecanosticta acicola</name>
    <dbReference type="NCBI Taxonomy" id="111012"/>
    <lineage>
        <taxon>Eukaryota</taxon>
        <taxon>Fungi</taxon>
        <taxon>Dikarya</taxon>
        <taxon>Ascomycota</taxon>
        <taxon>Pezizomycotina</taxon>
        <taxon>Dothideomycetes</taxon>
        <taxon>Dothideomycetidae</taxon>
        <taxon>Mycosphaerellales</taxon>
        <taxon>Mycosphaerellaceae</taxon>
        <taxon>Lecanosticta</taxon>
    </lineage>
</organism>
<protein>
    <submittedName>
        <fullName evidence="4">Probable DUF866 domain</fullName>
    </submittedName>
</protein>
<keyword evidence="5" id="KW-1185">Reference proteome</keyword>
<comment type="similarity">
    <text evidence="1">Belongs to the UPF0587 family.</text>
</comment>
<comment type="caution">
    <text evidence="4">The sequence shown here is derived from an EMBL/GenBank/DDBJ whole genome shotgun (WGS) entry which is preliminary data.</text>
</comment>
<dbReference type="PANTHER" id="PTHR12857">
    <property type="entry name" value="CXXC MOTIF CONTAINING ZINC BINDING PROTEIN"/>
    <property type="match status" value="1"/>
</dbReference>
<name>A0AAI9EBW4_9PEZI</name>
<sequence length="162" mass="18671">MLSKRLPINLHVNGVTDLQPEDTQENPFYYTFKVQCTSCRETHPNFVSVSRFEQNEQSGSRGEANFVWRCKNCKREHSANIIDSPKAYPQQSPPKLQNIITIDCRGLEFTEFKPDGEWKATGVDSGTKFNGIDLTEGDWFDYDEKASEEVSITDIKWEIRRA</sequence>
<accession>A0AAI9EBW4</accession>
<dbReference type="SUPFAM" id="SSF141678">
    <property type="entry name" value="MAL13P1.257-like"/>
    <property type="match status" value="1"/>
</dbReference>
<evidence type="ECO:0000256" key="3">
    <source>
        <dbReference type="ARBA" id="ARBA00022833"/>
    </source>
</evidence>
<keyword evidence="3" id="KW-0862">Zinc</keyword>
<dbReference type="EMBL" id="CAVMBE010000036">
    <property type="protein sequence ID" value="CAK4030444.1"/>
    <property type="molecule type" value="Genomic_DNA"/>
</dbReference>
<dbReference type="PANTHER" id="PTHR12857:SF0">
    <property type="entry name" value="CXXC MOTIF CONTAINING ZINC BINDING PROTEIN"/>
    <property type="match status" value="1"/>
</dbReference>
<dbReference type="Pfam" id="PF05907">
    <property type="entry name" value="CXXC_Zn-b_euk"/>
    <property type="match status" value="1"/>
</dbReference>
<evidence type="ECO:0000313" key="5">
    <source>
        <dbReference type="Proteomes" id="UP001296104"/>
    </source>
</evidence>